<accession>A0A653CXW3</accession>
<dbReference type="EMBL" id="CAACVG010009252">
    <property type="protein sequence ID" value="VEN52689.1"/>
    <property type="molecule type" value="Genomic_DNA"/>
</dbReference>
<evidence type="ECO:0000313" key="2">
    <source>
        <dbReference type="Proteomes" id="UP000410492"/>
    </source>
</evidence>
<dbReference type="Proteomes" id="UP000410492">
    <property type="component" value="Unassembled WGS sequence"/>
</dbReference>
<keyword evidence="2" id="KW-1185">Reference proteome</keyword>
<gene>
    <name evidence="1" type="ORF">CALMAC_LOCUS12721</name>
</gene>
<name>A0A653CXW3_CALMS</name>
<dbReference type="AlphaFoldDB" id="A0A653CXW3"/>
<evidence type="ECO:0000313" key="1">
    <source>
        <dbReference type="EMBL" id="VEN52689.1"/>
    </source>
</evidence>
<sequence>MSGPLKMQTFNRNHIFNDTCRCVMPRSPPATLPARGTAAAAAVALQSTAVPAIPSAVHHHDYDDYDCGAINTGHVSFEFRVIPRYVKLFKTGMLRLDRFKLLSGRRWRNSIPGYPLLSLLGLK</sequence>
<organism evidence="1 2">
    <name type="scientific">Callosobruchus maculatus</name>
    <name type="common">Southern cowpea weevil</name>
    <name type="synonym">Pulse bruchid</name>
    <dbReference type="NCBI Taxonomy" id="64391"/>
    <lineage>
        <taxon>Eukaryota</taxon>
        <taxon>Metazoa</taxon>
        <taxon>Ecdysozoa</taxon>
        <taxon>Arthropoda</taxon>
        <taxon>Hexapoda</taxon>
        <taxon>Insecta</taxon>
        <taxon>Pterygota</taxon>
        <taxon>Neoptera</taxon>
        <taxon>Endopterygota</taxon>
        <taxon>Coleoptera</taxon>
        <taxon>Polyphaga</taxon>
        <taxon>Cucujiformia</taxon>
        <taxon>Chrysomeloidea</taxon>
        <taxon>Chrysomelidae</taxon>
        <taxon>Bruchinae</taxon>
        <taxon>Bruchini</taxon>
        <taxon>Callosobruchus</taxon>
    </lineage>
</organism>
<reference evidence="1 2" key="1">
    <citation type="submission" date="2019-01" db="EMBL/GenBank/DDBJ databases">
        <authorList>
            <person name="Sayadi A."/>
        </authorList>
    </citation>
    <scope>NUCLEOTIDE SEQUENCE [LARGE SCALE GENOMIC DNA]</scope>
</reference>
<proteinExistence type="predicted"/>
<protein>
    <submittedName>
        <fullName evidence="1">Uncharacterized protein</fullName>
    </submittedName>
</protein>